<dbReference type="PATRIC" id="fig|1183438.3.peg.4277"/>
<dbReference type="AlphaFoldDB" id="U5QNN4"/>
<evidence type="ECO:0000313" key="2">
    <source>
        <dbReference type="Proteomes" id="UP000017396"/>
    </source>
</evidence>
<dbReference type="PANTHER" id="PTHR35586:SF2">
    <property type="entry name" value="SLL1542 PROTEIN"/>
    <property type="match status" value="1"/>
</dbReference>
<dbReference type="STRING" id="1183438.GKIL_4351"/>
<accession>U5QNN4</accession>
<dbReference type="eggNOG" id="COG5464">
    <property type="taxonomic scope" value="Bacteria"/>
</dbReference>
<sequence>MKTDALLYDLFQTFPALFFELIGRDIALAEQYRFDSIEVKQIAFRLDGVFIPEDTAQPLYFLECQFQRDQAIYLRLFAQLALYFRRKRFLGDWQAVVLFATQSMDPGVPRAYRAFEASGQVRRFYLTEQVEQGSLAFEILGMLRTPKRKFKAKIEEMLSKVRAEPLSADQQQQIMGMFATVLAAKFPELSRREIEAMLRTKSLRNSRAFQETLQEGREEGREEKKREMISRMAALQMPIAQIAEVAQLSVEQVQAILDSRLPE</sequence>
<dbReference type="InterPro" id="IPR010106">
    <property type="entry name" value="RpnA"/>
</dbReference>
<gene>
    <name evidence="1" type="ORF">GKIL_4351</name>
</gene>
<organism evidence="1 2">
    <name type="scientific">Gloeobacter kilaueensis (strain ATCC BAA-2537 / CCAP 1431/1 / ULC 316 / JS1)</name>
    <dbReference type="NCBI Taxonomy" id="1183438"/>
    <lineage>
        <taxon>Bacteria</taxon>
        <taxon>Bacillati</taxon>
        <taxon>Cyanobacteriota</taxon>
        <taxon>Cyanophyceae</taxon>
        <taxon>Gloeobacterales</taxon>
        <taxon>Gloeobacteraceae</taxon>
        <taxon>Gloeobacter</taxon>
    </lineage>
</organism>
<dbReference type="InterPro" id="IPR022573">
    <property type="entry name" value="DUF2887"/>
</dbReference>
<dbReference type="KEGG" id="glj:GKIL_4351"/>
<dbReference type="NCBIfam" id="TIGR01784">
    <property type="entry name" value="T_den_put_tspse"/>
    <property type="match status" value="1"/>
</dbReference>
<dbReference type="Proteomes" id="UP000017396">
    <property type="component" value="Chromosome"/>
</dbReference>
<dbReference type="Pfam" id="PF11103">
    <property type="entry name" value="DUF2887"/>
    <property type="match status" value="1"/>
</dbReference>
<reference evidence="1 2" key="1">
    <citation type="journal article" date="2013" name="PLoS ONE">
        <title>Cultivation and Complete Genome Sequencing of Gloeobacter kilaueensis sp. nov., from a Lava Cave in Kilauea Caldera, Hawai'i.</title>
        <authorList>
            <person name="Saw J.H."/>
            <person name="Schatz M."/>
            <person name="Brown M.V."/>
            <person name="Kunkel D.D."/>
            <person name="Foster J.S."/>
            <person name="Shick H."/>
            <person name="Christensen S."/>
            <person name="Hou S."/>
            <person name="Wan X."/>
            <person name="Donachie S.P."/>
        </authorList>
    </citation>
    <scope>NUCLEOTIDE SEQUENCE [LARGE SCALE GENOMIC DNA]</scope>
    <source>
        <strain evidence="2">JS</strain>
    </source>
</reference>
<evidence type="ECO:0000313" key="1">
    <source>
        <dbReference type="EMBL" id="AGY60597.1"/>
    </source>
</evidence>
<proteinExistence type="predicted"/>
<evidence type="ECO:0008006" key="3">
    <source>
        <dbReference type="Google" id="ProtNLM"/>
    </source>
</evidence>
<protein>
    <recommendedName>
        <fullName evidence="3">Flagellar assembly protein H</fullName>
    </recommendedName>
</protein>
<name>U5QNN4_GLOK1</name>
<keyword evidence="2" id="KW-1185">Reference proteome</keyword>
<dbReference type="RefSeq" id="WP_023175970.1">
    <property type="nucleotide sequence ID" value="NC_022600.1"/>
</dbReference>
<dbReference type="EMBL" id="CP003587">
    <property type="protein sequence ID" value="AGY60597.1"/>
    <property type="molecule type" value="Genomic_DNA"/>
</dbReference>
<dbReference type="PANTHER" id="PTHR35586">
    <property type="entry name" value="SLL1691 PROTEIN"/>
    <property type="match status" value="1"/>
</dbReference>
<dbReference type="HOGENOM" id="CLU_069065_0_0_3"/>